<feature type="non-terminal residue" evidence="1">
    <location>
        <position position="74"/>
    </location>
</feature>
<reference evidence="1" key="1">
    <citation type="journal article" date="2014" name="Front. Microbiol.">
        <title>High frequency of phylogenetically diverse reductive dehalogenase-homologous genes in deep subseafloor sedimentary metagenomes.</title>
        <authorList>
            <person name="Kawai M."/>
            <person name="Futagami T."/>
            <person name="Toyoda A."/>
            <person name="Takaki Y."/>
            <person name="Nishi S."/>
            <person name="Hori S."/>
            <person name="Arai W."/>
            <person name="Tsubouchi T."/>
            <person name="Morono Y."/>
            <person name="Uchiyama I."/>
            <person name="Ito T."/>
            <person name="Fujiyama A."/>
            <person name="Inagaki F."/>
            <person name="Takami H."/>
        </authorList>
    </citation>
    <scope>NUCLEOTIDE SEQUENCE</scope>
    <source>
        <strain evidence="1">Expedition CK06-06</strain>
    </source>
</reference>
<protein>
    <submittedName>
        <fullName evidence="1">Uncharacterized protein</fullName>
    </submittedName>
</protein>
<sequence length="74" mass="8702">MEGKTKEYNYTRKYKTKDGEIKEYNQVQSYITAESSKEDDLQHYITDTIKTANRKVRELKRIDKIINSVLPVSG</sequence>
<gene>
    <name evidence="1" type="ORF">S12H4_49276</name>
</gene>
<name>X1U010_9ZZZZ</name>
<comment type="caution">
    <text evidence="1">The sequence shown here is derived from an EMBL/GenBank/DDBJ whole genome shotgun (WGS) entry which is preliminary data.</text>
</comment>
<evidence type="ECO:0000313" key="1">
    <source>
        <dbReference type="EMBL" id="GAJ10859.1"/>
    </source>
</evidence>
<accession>X1U010</accession>
<organism evidence="1">
    <name type="scientific">marine sediment metagenome</name>
    <dbReference type="NCBI Taxonomy" id="412755"/>
    <lineage>
        <taxon>unclassified sequences</taxon>
        <taxon>metagenomes</taxon>
        <taxon>ecological metagenomes</taxon>
    </lineage>
</organism>
<proteinExistence type="predicted"/>
<dbReference type="EMBL" id="BARW01030895">
    <property type="protein sequence ID" value="GAJ10859.1"/>
    <property type="molecule type" value="Genomic_DNA"/>
</dbReference>
<dbReference type="AlphaFoldDB" id="X1U010"/>